<proteinExistence type="inferred from homology"/>
<gene>
    <name evidence="10" type="primary">UL32</name>
</gene>
<dbReference type="PROSITE" id="PS51988">
    <property type="entry name" value="HERPESVIRUS_UL32"/>
    <property type="match status" value="1"/>
</dbReference>
<dbReference type="GO" id="GO:0008270">
    <property type="term" value="F:zinc ion binding"/>
    <property type="evidence" value="ECO:0007669"/>
    <property type="project" value="UniProtKB-KW"/>
</dbReference>
<dbReference type="GeneID" id="65099977"/>
<comment type="subcellular location">
    <subcellularLocation>
        <location evidence="8">Host cytoplasm</location>
    </subcellularLocation>
    <subcellularLocation>
        <location evidence="8">Host nucleus</location>
    </subcellularLocation>
</comment>
<evidence type="ECO:0000313" key="11">
    <source>
        <dbReference type="Proteomes" id="UP000297205"/>
    </source>
</evidence>
<dbReference type="KEGG" id="vg:65099977"/>
<evidence type="ECO:0000256" key="3">
    <source>
        <dbReference type="ARBA" id="ARBA00022562"/>
    </source>
</evidence>
<evidence type="ECO:0000256" key="1">
    <source>
        <dbReference type="ARBA" id="ARBA00002104"/>
    </source>
</evidence>
<keyword evidence="11" id="KW-1185">Reference proteome</keyword>
<keyword evidence="5" id="KW-0863">Zinc-finger</keyword>
<dbReference type="GO" id="GO:0019031">
    <property type="term" value="C:viral envelope"/>
    <property type="evidence" value="ECO:0007669"/>
    <property type="project" value="InterPro"/>
</dbReference>
<name>A0A286MM48_9ALPH</name>
<keyword evidence="3 8" id="KW-1048">Host nucleus</keyword>
<evidence type="ECO:0000313" key="10">
    <source>
        <dbReference type="EMBL" id="ASW27074.1"/>
    </source>
</evidence>
<comment type="function">
    <text evidence="1 8">Plays a role in efficient localization of neo-synthesized capsids to nuclear replication compartments, thereby controlling cleavage and packaging of virus genomic DNA.</text>
</comment>
<evidence type="ECO:0000256" key="4">
    <source>
        <dbReference type="ARBA" id="ARBA00022723"/>
    </source>
</evidence>
<protein>
    <recommendedName>
        <fullName evidence="8">Packaging protein UL32</fullName>
    </recommendedName>
</protein>
<dbReference type="EMBL" id="MF678601">
    <property type="protein sequence ID" value="ASW27074.1"/>
    <property type="molecule type" value="Genomic_DNA"/>
</dbReference>
<keyword evidence="6" id="KW-0862">Zinc</keyword>
<keyword evidence="7 8" id="KW-1035">Host cytoplasm</keyword>
<evidence type="ECO:0000256" key="7">
    <source>
        <dbReference type="ARBA" id="ARBA00023200"/>
    </source>
</evidence>
<feature type="region of interest" description="Disordered" evidence="9">
    <location>
        <begin position="1"/>
        <end position="27"/>
    </location>
</feature>
<dbReference type="GO" id="GO:0042025">
    <property type="term" value="C:host cell nucleus"/>
    <property type="evidence" value="ECO:0007669"/>
    <property type="project" value="UniProtKB-SubCell"/>
</dbReference>
<sequence length="573" mass="61511">MSSSAGMRSRSAGAGPDGSPDAGAPDGARGAWAADAFAMPYTGLDPALLRTNPALCGELIFAAHLIETPQEPADGDADGDADGPRTRSVAPYVAEVSAAFAIDKPCAVCRTIEAYRVRYGLSPRWIADYAMLCAKTLAAPPCAVTIVAASFELVYLMDRHFLEAHNATLTGAFATRALTLADTHRHFFLHCCFRTDEGRGPAGAGRADPGPGGPERGAAKVQYSNYSFLIQSATRALLQTVAAGDDPGGPAAPLGARQHSLSTALLGWRSCAQSVDCARAGPRRGPARTCCDEARRRAAEYDGRAPDPGPPPDPADARWAYADLALLLLAGVACDAGAAVERSAATRRALVEAYWRDNRARLERDTAPRFRPFARPECAVDVAFGPIVATTLKHARCRGGTTGECVLCNLLPTREYWRALRRFREDTVTHSANNVALVDCIPPVLDAWRRKPLGDGGRLEAILSALPVEAVYKHFFCDPLCAVSELQTDPELLFGHPAEGEDLEIYKARLASENKFEGRVCAGLWALAYTFKTYQLFPPKPTAGARFLREAGHSLRRHGVPLVSLEHTLCNYV</sequence>
<evidence type="ECO:0000256" key="2">
    <source>
        <dbReference type="ARBA" id="ARBA00005235"/>
    </source>
</evidence>
<dbReference type="GO" id="GO:0030430">
    <property type="term" value="C:host cell cytoplasm"/>
    <property type="evidence" value="ECO:0007669"/>
    <property type="project" value="UniProtKB-SubCell"/>
</dbReference>
<evidence type="ECO:0000256" key="5">
    <source>
        <dbReference type="ARBA" id="ARBA00022771"/>
    </source>
</evidence>
<comment type="similarity">
    <text evidence="2 8">Belongs to the herpesviridae UL32 protein family.</text>
</comment>
<reference evidence="10" key="1">
    <citation type="submission" date="2017-08" db="EMBL/GenBank/DDBJ databases">
        <title>Genome sequence of an alphaherpesvirus from a beluga whale (Delphinapterus leucas).</title>
        <authorList>
            <person name="Davison A.J."/>
            <person name="Nielsen O."/>
            <person name="Subramaniam K."/>
            <person name="Jacob J.M."/>
            <person name="Romero C.H."/>
            <person name="Burek-Huntington K.A."/>
            <person name="Waltzek T.B."/>
        </authorList>
    </citation>
    <scope>NUCLEOTIDE SEQUENCE [LARGE SCALE GENOMIC DNA]</scope>
    <source>
        <strain evidence="10">LN3131-1</strain>
    </source>
</reference>
<dbReference type="Proteomes" id="UP000297205">
    <property type="component" value="Segment"/>
</dbReference>
<dbReference type="Pfam" id="PF01673">
    <property type="entry name" value="Herpes_env"/>
    <property type="match status" value="1"/>
</dbReference>
<evidence type="ECO:0000256" key="8">
    <source>
        <dbReference type="RuleBase" id="RU364029"/>
    </source>
</evidence>
<accession>A0A286MM48</accession>
<evidence type="ECO:0000256" key="6">
    <source>
        <dbReference type="ARBA" id="ARBA00022833"/>
    </source>
</evidence>
<keyword evidence="4" id="KW-0479">Metal-binding</keyword>
<dbReference type="InterPro" id="IPR002597">
    <property type="entry name" value="Herpes_env"/>
</dbReference>
<evidence type="ECO:0000256" key="9">
    <source>
        <dbReference type="SAM" id="MobiDB-lite"/>
    </source>
</evidence>
<dbReference type="RefSeq" id="YP_010084958.1">
    <property type="nucleotide sequence ID" value="NC_055166.1"/>
</dbReference>
<organism evidence="10">
    <name type="scientific">Beluga whale alphaherpesvirus 1</name>
    <dbReference type="NCBI Taxonomy" id="1434720"/>
    <lineage>
        <taxon>Viruses</taxon>
        <taxon>Duplodnaviria</taxon>
        <taxon>Heunggongvirae</taxon>
        <taxon>Peploviricota</taxon>
        <taxon>Herviviricetes</taxon>
        <taxon>Herpesvirales</taxon>
        <taxon>Orthoherpesviridae</taxon>
        <taxon>Alphaherpesvirinae</taxon>
        <taxon>Varicellovirus</taxon>
        <taxon>Varicellovirus monodontidalpha1</taxon>
        <taxon>Monodontid alphaherpesvirus 1</taxon>
    </lineage>
</organism>